<dbReference type="Proteomes" id="UP000315914">
    <property type="component" value="Unassembled WGS sequence"/>
</dbReference>
<evidence type="ECO:0008006" key="3">
    <source>
        <dbReference type="Google" id="ProtNLM"/>
    </source>
</evidence>
<name>A0A560K7H3_9BRAD</name>
<sequence length="71" mass="8215">MRDVMEGRPRSLRLATVKEARAYAKLGNTKLYEKINDGSITAYKREGKTLVCLDSIDAMNERELVPWKTRR</sequence>
<accession>A0A560K7H3</accession>
<protein>
    <recommendedName>
        <fullName evidence="3">Excisionase family DNA binding protein</fullName>
    </recommendedName>
</protein>
<reference evidence="1 2" key="1">
    <citation type="submission" date="2019-06" db="EMBL/GenBank/DDBJ databases">
        <title>Genomic Encyclopedia of Type Strains, Phase IV (KMG-V): Genome sequencing to study the core and pangenomes of soil and plant-associated prokaryotes.</title>
        <authorList>
            <person name="Whitman W."/>
        </authorList>
    </citation>
    <scope>NUCLEOTIDE SEQUENCE [LARGE SCALE GENOMIC DNA]</scope>
    <source>
        <strain evidence="1 2">BR 10556</strain>
    </source>
</reference>
<dbReference type="EMBL" id="VITW01000003">
    <property type="protein sequence ID" value="TWB79166.1"/>
    <property type="molecule type" value="Genomic_DNA"/>
</dbReference>
<evidence type="ECO:0000313" key="2">
    <source>
        <dbReference type="Proteomes" id="UP000315914"/>
    </source>
</evidence>
<dbReference type="RefSeq" id="WP_136615410.1">
    <property type="nucleotide sequence ID" value="NZ_LWIG01000018.1"/>
</dbReference>
<dbReference type="OrthoDB" id="8245627at2"/>
<keyword evidence="2" id="KW-1185">Reference proteome</keyword>
<proteinExistence type="predicted"/>
<organism evidence="1 2">
    <name type="scientific">Bradyrhizobium sacchari</name>
    <dbReference type="NCBI Taxonomy" id="1399419"/>
    <lineage>
        <taxon>Bacteria</taxon>
        <taxon>Pseudomonadati</taxon>
        <taxon>Pseudomonadota</taxon>
        <taxon>Alphaproteobacteria</taxon>
        <taxon>Hyphomicrobiales</taxon>
        <taxon>Nitrobacteraceae</taxon>
        <taxon>Bradyrhizobium</taxon>
    </lineage>
</organism>
<evidence type="ECO:0000313" key="1">
    <source>
        <dbReference type="EMBL" id="TWB79166.1"/>
    </source>
</evidence>
<gene>
    <name evidence="1" type="ORF">FBZ95_1031018</name>
</gene>
<dbReference type="AlphaFoldDB" id="A0A560K7H3"/>
<comment type="caution">
    <text evidence="1">The sequence shown here is derived from an EMBL/GenBank/DDBJ whole genome shotgun (WGS) entry which is preliminary data.</text>
</comment>